<keyword evidence="3 10" id="KW-1134">Transmembrane beta strand</keyword>
<protein>
    <submittedName>
        <fullName evidence="14">TonB-linked outer membrane protein, SusC/RagA family</fullName>
    </submittedName>
</protein>
<keyword evidence="4 10" id="KW-0812">Transmembrane</keyword>
<evidence type="ECO:0000256" key="10">
    <source>
        <dbReference type="PROSITE-ProRule" id="PRU01360"/>
    </source>
</evidence>
<dbReference type="SUPFAM" id="SSF49464">
    <property type="entry name" value="Carboxypeptidase regulatory domain-like"/>
    <property type="match status" value="1"/>
</dbReference>
<dbReference type="Pfam" id="PF07715">
    <property type="entry name" value="Plug"/>
    <property type="match status" value="1"/>
</dbReference>
<organism evidence="14 15">
    <name type="scientific">Maribacter ulvicola</name>
    <dbReference type="NCBI Taxonomy" id="228959"/>
    <lineage>
        <taxon>Bacteria</taxon>
        <taxon>Pseudomonadati</taxon>
        <taxon>Bacteroidota</taxon>
        <taxon>Flavobacteriia</taxon>
        <taxon>Flavobacteriales</taxon>
        <taxon>Flavobacteriaceae</taxon>
        <taxon>Maribacter</taxon>
    </lineage>
</organism>
<dbReference type="EMBL" id="FTMA01000005">
    <property type="protein sequence ID" value="SIQ98490.1"/>
    <property type="molecule type" value="Genomic_DNA"/>
</dbReference>
<evidence type="ECO:0000256" key="2">
    <source>
        <dbReference type="ARBA" id="ARBA00022448"/>
    </source>
</evidence>
<evidence type="ECO:0000256" key="7">
    <source>
        <dbReference type="ARBA" id="ARBA00023136"/>
    </source>
</evidence>
<dbReference type="RefSeq" id="WP_076548926.1">
    <property type="nucleotide sequence ID" value="NZ_FTMA01000005.1"/>
</dbReference>
<dbReference type="STRING" id="228959.SAMN05421797_10524"/>
<comment type="subcellular location">
    <subcellularLocation>
        <location evidence="1 10">Cell outer membrane</location>
        <topology evidence="1 10">Multi-pass membrane protein</topology>
    </subcellularLocation>
</comment>
<dbReference type="InterPro" id="IPR023996">
    <property type="entry name" value="TonB-dep_OMP_SusC/RagA"/>
</dbReference>
<feature type="domain" description="TonB-dependent receptor-like beta-barrel" evidence="12">
    <location>
        <begin position="513"/>
        <end position="1062"/>
    </location>
</feature>
<keyword evidence="8" id="KW-0675">Receptor</keyword>
<dbReference type="PROSITE" id="PS52016">
    <property type="entry name" value="TONB_DEPENDENT_REC_3"/>
    <property type="match status" value="1"/>
</dbReference>
<dbReference type="Proteomes" id="UP000186953">
    <property type="component" value="Unassembled WGS sequence"/>
</dbReference>
<dbReference type="PANTHER" id="PTHR30069">
    <property type="entry name" value="TONB-DEPENDENT OUTER MEMBRANE RECEPTOR"/>
    <property type="match status" value="1"/>
</dbReference>
<name>A0A1N6X893_9FLAO</name>
<dbReference type="Gene3D" id="2.40.170.20">
    <property type="entry name" value="TonB-dependent receptor, beta-barrel domain"/>
    <property type="match status" value="1"/>
</dbReference>
<dbReference type="Gene3D" id="2.60.40.1120">
    <property type="entry name" value="Carboxypeptidase-like, regulatory domain"/>
    <property type="match status" value="1"/>
</dbReference>
<dbReference type="InterPro" id="IPR036942">
    <property type="entry name" value="Beta-barrel_TonB_sf"/>
</dbReference>
<keyword evidence="15" id="KW-1185">Reference proteome</keyword>
<keyword evidence="6 11" id="KW-0798">TonB box</keyword>
<dbReference type="InterPro" id="IPR000531">
    <property type="entry name" value="Beta-barrel_TonB"/>
</dbReference>
<comment type="similarity">
    <text evidence="10 11">Belongs to the TonB-dependent receptor family.</text>
</comment>
<dbReference type="InterPro" id="IPR023997">
    <property type="entry name" value="TonB-dep_OMP_SusC/RagA_CS"/>
</dbReference>
<evidence type="ECO:0000256" key="11">
    <source>
        <dbReference type="RuleBase" id="RU003357"/>
    </source>
</evidence>
<dbReference type="NCBIfam" id="TIGR04056">
    <property type="entry name" value="OMP_RagA_SusC"/>
    <property type="match status" value="1"/>
</dbReference>
<dbReference type="GO" id="GO:0015344">
    <property type="term" value="F:siderophore uptake transmembrane transporter activity"/>
    <property type="evidence" value="ECO:0007669"/>
    <property type="project" value="TreeGrafter"/>
</dbReference>
<reference evidence="15" key="1">
    <citation type="submission" date="2017-01" db="EMBL/GenBank/DDBJ databases">
        <authorList>
            <person name="Varghese N."/>
            <person name="Submissions S."/>
        </authorList>
    </citation>
    <scope>NUCLEOTIDE SEQUENCE [LARGE SCALE GENOMIC DNA]</scope>
    <source>
        <strain evidence="15">DSM 15366</strain>
    </source>
</reference>
<dbReference type="OrthoDB" id="9768177at2"/>
<evidence type="ECO:0000256" key="8">
    <source>
        <dbReference type="ARBA" id="ARBA00023170"/>
    </source>
</evidence>
<proteinExistence type="inferred from homology"/>
<evidence type="ECO:0000313" key="15">
    <source>
        <dbReference type="Proteomes" id="UP000186953"/>
    </source>
</evidence>
<evidence type="ECO:0000256" key="5">
    <source>
        <dbReference type="ARBA" id="ARBA00022729"/>
    </source>
</evidence>
<dbReference type="InterPro" id="IPR012910">
    <property type="entry name" value="Plug_dom"/>
</dbReference>
<dbReference type="Pfam" id="PF13715">
    <property type="entry name" value="CarbopepD_reg_2"/>
    <property type="match status" value="1"/>
</dbReference>
<dbReference type="AlphaFoldDB" id="A0A1N6X893"/>
<dbReference type="Pfam" id="PF00593">
    <property type="entry name" value="TonB_dep_Rec_b-barrel"/>
    <property type="match status" value="1"/>
</dbReference>
<evidence type="ECO:0000256" key="6">
    <source>
        <dbReference type="ARBA" id="ARBA00023077"/>
    </source>
</evidence>
<evidence type="ECO:0000256" key="4">
    <source>
        <dbReference type="ARBA" id="ARBA00022692"/>
    </source>
</evidence>
<evidence type="ECO:0000259" key="12">
    <source>
        <dbReference type="Pfam" id="PF00593"/>
    </source>
</evidence>
<dbReference type="Gene3D" id="2.170.130.10">
    <property type="entry name" value="TonB-dependent receptor, plug domain"/>
    <property type="match status" value="1"/>
</dbReference>
<evidence type="ECO:0000259" key="13">
    <source>
        <dbReference type="Pfam" id="PF07715"/>
    </source>
</evidence>
<keyword evidence="5" id="KW-0732">Signal</keyword>
<dbReference type="InterPro" id="IPR008969">
    <property type="entry name" value="CarboxyPept-like_regulatory"/>
</dbReference>
<accession>A0A1N6X893</accession>
<dbReference type="InterPro" id="IPR039426">
    <property type="entry name" value="TonB-dep_rcpt-like"/>
</dbReference>
<dbReference type="FunFam" id="2.60.40.1120:FF:000003">
    <property type="entry name" value="Outer membrane protein Omp121"/>
    <property type="match status" value="1"/>
</dbReference>
<dbReference type="SUPFAM" id="SSF56935">
    <property type="entry name" value="Porins"/>
    <property type="match status" value="1"/>
</dbReference>
<sequence length="1116" mass="123128">MRVFTFLFCTVIFASVPNSLLSQNAKIHIEENKSITVDEVFDLIMNQTDYKFFYEEGMFKDFPKVQLKKGVVKANKLLSRSISTGNLDITIAEGNVVLIKEKPKNPIKRVQYIVSGKVTDVEGQPLPGSSVVEKGTTNGTQTDFDGNFTLNTADDNAVLVISYIGFAAQEVSVKNQIEITVVLKEDAAGLDEVVVIGYGKVRREALSGAVGVLNNEVLEDLPLTNSISGLQGRLAGTVITRTNGRPGEEGLNIRVRGASTVNGNNAPLIIVDGIPGSLSDLNPNDIETTTVLKDASAAIYGARASNGVILVTTKKGKSGKPKININSSYSVKRRADFFEQLSSYQIATMNREARDNAGGGGEFSLTDAQIEAMRNETGEPIEIGYGTVYAKTWDYSDLAFQDGSQQNIDANISGSTDKLSYRTSFGFIKEDGLLKQGSDDNQRLNSRVNISYKPLDRLNIDTRLAISRQRTRSPNQSGLGQILRIFPFMTPYTAADPTKYAITQGFRSPMQRHEQGGTNTSLDTRIEANAKVDYELLDNFTATGQVGSNLRFREFNNFTRTITTWDELTGESAGTSNDPNTGFEGFGKEVYATLIGYLNYNNTFAGAHNLSVTAGASHEQFEESGFWAQRRGFPSNDFFSLNLGDSEAQTNGVLNDATWTIRSLFGRSSYVLNDKYIFDFNMRYDGSSRFSKDTRWGLFWGVSGAWQLGREKFIEDLNIFDALKLRFSYAETGNQDGIGLYDYIGTVTINGEYPFGNGARIAGANVGNLVDPTRTWETLKTENVGLDFSILNNNLSASFDYFIKKNEDMLVPVNVPSLLGSPAPSGNNGSLETKGWELSLNWQEDIGEHFSYFVNVNVGDAKNVVTNFGGQDTYNVGRVGVREGYAIDTYHGWVFDGIIQNQEELDAYSGLEGVPSNIGIGDARYKDVNNDGVISVFGEDGENGDVVPLGNPTPRYNYGINLGFNYKNVEFSAFLQGVGKKDIFLDGDWSAPWFHPWHKPDSRFWNTTWSPDRTNAKYPRLSHSSIRGWNYNKSTNTLLDASYIRLKNLTVGYNLPKSVIDKLGLAKLKLYATGLDLWEKHNLGGGFDPESLTATQTVPQAYPFSRLYSFGVSITF</sequence>
<feature type="domain" description="TonB-dependent receptor plug" evidence="13">
    <location>
        <begin position="206"/>
        <end position="308"/>
    </location>
</feature>
<gene>
    <name evidence="14" type="ORF">SAMN05421797_10524</name>
</gene>
<evidence type="ECO:0000256" key="9">
    <source>
        <dbReference type="ARBA" id="ARBA00023237"/>
    </source>
</evidence>
<evidence type="ECO:0000313" key="14">
    <source>
        <dbReference type="EMBL" id="SIQ98490.1"/>
    </source>
</evidence>
<evidence type="ECO:0000256" key="1">
    <source>
        <dbReference type="ARBA" id="ARBA00004571"/>
    </source>
</evidence>
<dbReference type="InterPro" id="IPR037066">
    <property type="entry name" value="Plug_dom_sf"/>
</dbReference>
<dbReference type="GO" id="GO:0044718">
    <property type="term" value="P:siderophore transmembrane transport"/>
    <property type="evidence" value="ECO:0007669"/>
    <property type="project" value="TreeGrafter"/>
</dbReference>
<evidence type="ECO:0000256" key="3">
    <source>
        <dbReference type="ARBA" id="ARBA00022452"/>
    </source>
</evidence>
<dbReference type="GO" id="GO:0009279">
    <property type="term" value="C:cell outer membrane"/>
    <property type="evidence" value="ECO:0007669"/>
    <property type="project" value="UniProtKB-SubCell"/>
</dbReference>
<keyword evidence="9 10" id="KW-0998">Cell outer membrane</keyword>
<keyword evidence="2 10" id="KW-0813">Transport</keyword>
<dbReference type="NCBIfam" id="TIGR04057">
    <property type="entry name" value="SusC_RagA_signa"/>
    <property type="match status" value="1"/>
</dbReference>
<dbReference type="PANTHER" id="PTHR30069:SF29">
    <property type="entry name" value="HEMOGLOBIN AND HEMOGLOBIN-HAPTOGLOBIN-BINDING PROTEIN 1-RELATED"/>
    <property type="match status" value="1"/>
</dbReference>
<keyword evidence="7 10" id="KW-0472">Membrane</keyword>